<proteinExistence type="predicted"/>
<keyword evidence="2" id="KW-1185">Reference proteome</keyword>
<comment type="caution">
    <text evidence="1">The sequence shown here is derived from an EMBL/GenBank/DDBJ whole genome shotgun (WGS) entry which is preliminary data.</text>
</comment>
<evidence type="ECO:0000313" key="2">
    <source>
        <dbReference type="Proteomes" id="UP001603418"/>
    </source>
</evidence>
<evidence type="ECO:0000313" key="1">
    <source>
        <dbReference type="EMBL" id="MFF9884417.1"/>
    </source>
</evidence>
<sequence length="229" mass="26207">MPSFLTHRARVHDTRLSLHRRHSALRTCLTLFAPYGLRATYHHLTLSAAIPRRLEADPGALVRAVEEVHEARVLWLARAEEYAVQRRAEKRTGRRAVPEPRPWWLRSWWEGSDRAWYDDPSRHPSLRLSDYVRRQNALLDGAELPGCPACGEEEGPLERHSTGHGRVELCGGCAWARTPCPCGRRHRLVPQTPYRWDAIWHRAHMNDDGMPNPHWPGQPALACGPVSMP</sequence>
<gene>
    <name evidence="1" type="ORF">ACF1HC_22880</name>
</gene>
<protein>
    <submittedName>
        <fullName evidence="1">Uncharacterized protein</fullName>
    </submittedName>
</protein>
<dbReference type="Proteomes" id="UP001603418">
    <property type="component" value="Unassembled WGS sequence"/>
</dbReference>
<dbReference type="EMBL" id="JBICBM010000010">
    <property type="protein sequence ID" value="MFF9884417.1"/>
    <property type="molecule type" value="Genomic_DNA"/>
</dbReference>
<reference evidence="1 2" key="1">
    <citation type="submission" date="2024-10" db="EMBL/GenBank/DDBJ databases">
        <title>The Natural Products Discovery Center: Release of the First 8490 Sequenced Strains for Exploring Actinobacteria Biosynthetic Diversity.</title>
        <authorList>
            <person name="Kalkreuter E."/>
            <person name="Kautsar S.A."/>
            <person name="Yang D."/>
            <person name="Bader C.D."/>
            <person name="Teijaro C.N."/>
            <person name="Fluegel L."/>
            <person name="Davis C.M."/>
            <person name="Simpson J.R."/>
            <person name="Lauterbach L."/>
            <person name="Steele A.D."/>
            <person name="Gui C."/>
            <person name="Meng S."/>
            <person name="Li G."/>
            <person name="Viehrig K."/>
            <person name="Ye F."/>
            <person name="Su P."/>
            <person name="Kiefer A.F."/>
            <person name="Nichols A."/>
            <person name="Cepeda A.J."/>
            <person name="Yan W."/>
            <person name="Fan B."/>
            <person name="Jiang Y."/>
            <person name="Adhikari A."/>
            <person name="Zheng C.-J."/>
            <person name="Schuster L."/>
            <person name="Cowan T.M."/>
            <person name="Smanski M.J."/>
            <person name="Chevrette M.G."/>
            <person name="De Carvalho L.P.S."/>
            <person name="Shen B."/>
        </authorList>
    </citation>
    <scope>NUCLEOTIDE SEQUENCE [LARGE SCALE GENOMIC DNA]</scope>
    <source>
        <strain evidence="1 2">NPDC013366</strain>
    </source>
</reference>
<name>A0ABW6YZT4_9ACTN</name>
<dbReference type="RefSeq" id="WP_167513144.1">
    <property type="nucleotide sequence ID" value="NZ_JBICBM010000010.1"/>
</dbReference>
<organism evidence="1 2">
    <name type="scientific">Streptomyces eurythermus</name>
    <dbReference type="NCBI Taxonomy" id="42237"/>
    <lineage>
        <taxon>Bacteria</taxon>
        <taxon>Bacillati</taxon>
        <taxon>Actinomycetota</taxon>
        <taxon>Actinomycetes</taxon>
        <taxon>Kitasatosporales</taxon>
        <taxon>Streptomycetaceae</taxon>
        <taxon>Streptomyces</taxon>
    </lineage>
</organism>
<accession>A0ABW6YZT4</accession>